<proteinExistence type="predicted"/>
<dbReference type="KEGG" id="mmal:CKJ54_13270"/>
<dbReference type="SUPFAM" id="SSF46785">
    <property type="entry name" value="Winged helix' DNA-binding domain"/>
    <property type="match status" value="1"/>
</dbReference>
<dbReference type="InterPro" id="IPR036388">
    <property type="entry name" value="WH-like_DNA-bd_sf"/>
</dbReference>
<dbReference type="InterPro" id="IPR005471">
    <property type="entry name" value="Tscrpt_reg_IclR_N"/>
</dbReference>
<evidence type="ECO:0000259" key="4">
    <source>
        <dbReference type="PROSITE" id="PS51077"/>
    </source>
</evidence>
<keyword evidence="3" id="KW-0804">Transcription</keyword>
<dbReference type="SMART" id="SM00419">
    <property type="entry name" value="HTH_CRP"/>
    <property type="match status" value="1"/>
</dbReference>
<dbReference type="Pfam" id="PF01614">
    <property type="entry name" value="IclR_C"/>
    <property type="match status" value="1"/>
</dbReference>
<keyword evidence="1" id="KW-0805">Transcription regulation</keyword>
<dbReference type="PANTHER" id="PTHR30136:SF35">
    <property type="entry name" value="HTH-TYPE TRANSCRIPTIONAL REGULATOR RV1719"/>
    <property type="match status" value="1"/>
</dbReference>
<evidence type="ECO:0000256" key="3">
    <source>
        <dbReference type="ARBA" id="ARBA00023163"/>
    </source>
</evidence>
<dbReference type="GO" id="GO:0045892">
    <property type="term" value="P:negative regulation of DNA-templated transcription"/>
    <property type="evidence" value="ECO:0007669"/>
    <property type="project" value="TreeGrafter"/>
</dbReference>
<dbReference type="InterPro" id="IPR012318">
    <property type="entry name" value="HTH_CRP"/>
</dbReference>
<dbReference type="SMART" id="SM00346">
    <property type="entry name" value="HTH_ICLR"/>
    <property type="match status" value="1"/>
</dbReference>
<dbReference type="PANTHER" id="PTHR30136">
    <property type="entry name" value="HELIX-TURN-HELIX TRANSCRIPTIONAL REGULATOR, ICLR FAMILY"/>
    <property type="match status" value="1"/>
</dbReference>
<evidence type="ECO:0000256" key="1">
    <source>
        <dbReference type="ARBA" id="ARBA00023015"/>
    </source>
</evidence>
<organism evidence="6 7">
    <name type="scientific">Mycobacterium marseillense</name>
    <dbReference type="NCBI Taxonomy" id="701042"/>
    <lineage>
        <taxon>Bacteria</taxon>
        <taxon>Bacillati</taxon>
        <taxon>Actinomycetota</taxon>
        <taxon>Actinomycetes</taxon>
        <taxon>Mycobacteriales</taxon>
        <taxon>Mycobacteriaceae</taxon>
        <taxon>Mycobacterium</taxon>
        <taxon>Mycobacterium avium complex (MAC)</taxon>
    </lineage>
</organism>
<feature type="domain" description="IclR-ED" evidence="5">
    <location>
        <begin position="76"/>
        <end position="256"/>
    </location>
</feature>
<accession>A0AAC9VVE5</accession>
<dbReference type="InterPro" id="IPR029016">
    <property type="entry name" value="GAF-like_dom_sf"/>
</dbReference>
<protein>
    <submittedName>
        <fullName evidence="6">IclR family transcriptional regulator</fullName>
    </submittedName>
</protein>
<dbReference type="InterPro" id="IPR036390">
    <property type="entry name" value="WH_DNA-bd_sf"/>
</dbReference>
<dbReference type="SUPFAM" id="SSF55781">
    <property type="entry name" value="GAF domain-like"/>
    <property type="match status" value="1"/>
</dbReference>
<evidence type="ECO:0000259" key="5">
    <source>
        <dbReference type="PROSITE" id="PS51078"/>
    </source>
</evidence>
<dbReference type="CDD" id="cd00092">
    <property type="entry name" value="HTH_CRP"/>
    <property type="match status" value="1"/>
</dbReference>
<dbReference type="InterPro" id="IPR014757">
    <property type="entry name" value="Tscrpt_reg_IclR_C"/>
</dbReference>
<dbReference type="Gene3D" id="3.30.450.40">
    <property type="match status" value="1"/>
</dbReference>
<dbReference type="Gene3D" id="1.10.10.10">
    <property type="entry name" value="Winged helix-like DNA-binding domain superfamily/Winged helix DNA-binding domain"/>
    <property type="match status" value="1"/>
</dbReference>
<dbReference type="Pfam" id="PF09339">
    <property type="entry name" value="HTH_IclR"/>
    <property type="match status" value="1"/>
</dbReference>
<dbReference type="EMBL" id="CP023147">
    <property type="protein sequence ID" value="ASW90735.1"/>
    <property type="molecule type" value="Genomic_DNA"/>
</dbReference>
<dbReference type="PROSITE" id="PS51078">
    <property type="entry name" value="ICLR_ED"/>
    <property type="match status" value="1"/>
</dbReference>
<dbReference type="AlphaFoldDB" id="A0AAC9VVE5"/>
<keyword evidence="2" id="KW-0238">DNA-binding</keyword>
<dbReference type="GO" id="GO:0003677">
    <property type="term" value="F:DNA binding"/>
    <property type="evidence" value="ECO:0007669"/>
    <property type="project" value="UniProtKB-KW"/>
</dbReference>
<dbReference type="PROSITE" id="PS51077">
    <property type="entry name" value="HTH_ICLR"/>
    <property type="match status" value="1"/>
</dbReference>
<dbReference type="RefSeq" id="WP_067173797.1">
    <property type="nucleotide sequence ID" value="NZ_CP023147.1"/>
</dbReference>
<name>A0AAC9VVE5_9MYCO</name>
<gene>
    <name evidence="6" type="ORF">CKJ54_13270</name>
</gene>
<evidence type="ECO:0000256" key="2">
    <source>
        <dbReference type="ARBA" id="ARBA00023125"/>
    </source>
</evidence>
<feature type="domain" description="HTH iclR-type" evidence="4">
    <location>
        <begin position="13"/>
        <end position="75"/>
    </location>
</feature>
<dbReference type="GO" id="GO:0003700">
    <property type="term" value="F:DNA-binding transcription factor activity"/>
    <property type="evidence" value="ECO:0007669"/>
    <property type="project" value="TreeGrafter"/>
</dbReference>
<evidence type="ECO:0000313" key="7">
    <source>
        <dbReference type="Proteomes" id="UP000216246"/>
    </source>
</evidence>
<evidence type="ECO:0000313" key="6">
    <source>
        <dbReference type="EMBL" id="ASW90735.1"/>
    </source>
</evidence>
<reference evidence="6 7" key="1">
    <citation type="submission" date="2017-08" db="EMBL/GenBank/DDBJ databases">
        <title>Phylogentic analysis of Mycobacterium avium complex whole genomes.</title>
        <authorList>
            <person name="Caverly L.J."/>
            <person name="Spilker T."/>
            <person name="LiPuma J."/>
        </authorList>
    </citation>
    <scope>NUCLEOTIDE SEQUENCE [LARGE SCALE GENOMIC DNA]</scope>
    <source>
        <strain evidence="6 7">FLAC0026</strain>
    </source>
</reference>
<sequence length="256" mass="27438">MTTTEPDARAGGIQVIARAAEMLRLLQAHPGGLSQAEIGDGLGMARSTVSRILNALDDEGLVASRGVRGRYRLGPEIARMAGSVRVSLVMDVHPYMEELSRELGETVDLSILDGDRATFVDQVVSRHRLRAISAVGESFPLHCCANGKAMLATLPPAERDRALPGRLTALTANTITTAVALRDELEQIQSDGVAYDREEQTEGICAVGAVLNGLTEKMVAVSVPVPAQRFYGREAELARALLAWVHRVDAAFGKVD</sequence>
<dbReference type="InterPro" id="IPR050707">
    <property type="entry name" value="HTH_MetabolicPath_Reg"/>
</dbReference>
<dbReference type="Proteomes" id="UP000216246">
    <property type="component" value="Chromosome"/>
</dbReference>